<feature type="compositionally biased region" description="Polar residues" evidence="1">
    <location>
        <begin position="26"/>
        <end position="51"/>
    </location>
</feature>
<sequence>MYSHHSNSTKITTWETQSKPPKPLKINQTKETLTSLHHSSPTGSSQFSQLPQIPDLGIHQTLKTPRKINKIKQTSLFSKKSVLLPKCCHQIPQLYYPNSLNTSKTPTWAPPPKFSLSGTLESVHEFA</sequence>
<name>A0AAP0NLQ4_9MAGN</name>
<organism evidence="2 3">
    <name type="scientific">Stephania japonica</name>
    <dbReference type="NCBI Taxonomy" id="461633"/>
    <lineage>
        <taxon>Eukaryota</taxon>
        <taxon>Viridiplantae</taxon>
        <taxon>Streptophyta</taxon>
        <taxon>Embryophyta</taxon>
        <taxon>Tracheophyta</taxon>
        <taxon>Spermatophyta</taxon>
        <taxon>Magnoliopsida</taxon>
        <taxon>Ranunculales</taxon>
        <taxon>Menispermaceae</taxon>
        <taxon>Menispermoideae</taxon>
        <taxon>Cissampelideae</taxon>
        <taxon>Stephania</taxon>
    </lineage>
</organism>
<accession>A0AAP0NLQ4</accession>
<feature type="region of interest" description="Disordered" evidence="1">
    <location>
        <begin position="1"/>
        <end position="51"/>
    </location>
</feature>
<dbReference type="AlphaFoldDB" id="A0AAP0NLQ4"/>
<evidence type="ECO:0000313" key="2">
    <source>
        <dbReference type="EMBL" id="KAK9110545.1"/>
    </source>
</evidence>
<evidence type="ECO:0000256" key="1">
    <source>
        <dbReference type="SAM" id="MobiDB-lite"/>
    </source>
</evidence>
<protein>
    <submittedName>
        <fullName evidence="2">Uncharacterized protein</fullName>
    </submittedName>
</protein>
<feature type="compositionally biased region" description="Polar residues" evidence="1">
    <location>
        <begin position="1"/>
        <end position="19"/>
    </location>
</feature>
<gene>
    <name evidence="2" type="ORF">Sjap_018605</name>
</gene>
<comment type="caution">
    <text evidence="2">The sequence shown here is derived from an EMBL/GenBank/DDBJ whole genome shotgun (WGS) entry which is preliminary data.</text>
</comment>
<keyword evidence="3" id="KW-1185">Reference proteome</keyword>
<evidence type="ECO:0000313" key="3">
    <source>
        <dbReference type="Proteomes" id="UP001417504"/>
    </source>
</evidence>
<dbReference type="EMBL" id="JBBNAE010000007">
    <property type="protein sequence ID" value="KAK9110545.1"/>
    <property type="molecule type" value="Genomic_DNA"/>
</dbReference>
<proteinExistence type="predicted"/>
<reference evidence="2 3" key="1">
    <citation type="submission" date="2024-01" db="EMBL/GenBank/DDBJ databases">
        <title>Genome assemblies of Stephania.</title>
        <authorList>
            <person name="Yang L."/>
        </authorList>
    </citation>
    <scope>NUCLEOTIDE SEQUENCE [LARGE SCALE GENOMIC DNA]</scope>
    <source>
        <strain evidence="2">QJT</strain>
        <tissue evidence="2">Leaf</tissue>
    </source>
</reference>
<dbReference type="Proteomes" id="UP001417504">
    <property type="component" value="Unassembled WGS sequence"/>
</dbReference>